<evidence type="ECO:0000256" key="1">
    <source>
        <dbReference type="ARBA" id="ARBA00022531"/>
    </source>
</evidence>
<dbReference type="GO" id="GO:0015979">
    <property type="term" value="P:photosynthesis"/>
    <property type="evidence" value="ECO:0007669"/>
    <property type="project" value="UniProtKB-KW"/>
</dbReference>
<reference evidence="7 8" key="1">
    <citation type="submission" date="2017-08" db="EMBL/GenBank/DDBJ databases">
        <title>Infants hospitalized years apart are colonized by the same room-sourced microbial strains.</title>
        <authorList>
            <person name="Brooks B."/>
            <person name="Olm M.R."/>
            <person name="Firek B.A."/>
            <person name="Baker R."/>
            <person name="Thomas B.C."/>
            <person name="Morowitz M.J."/>
            <person name="Banfield J.F."/>
        </authorList>
    </citation>
    <scope>NUCLEOTIDE SEQUENCE [LARGE SCALE GENOMIC DNA]</scope>
    <source>
        <strain evidence="7">S2_012_000_R2_81</strain>
    </source>
</reference>
<feature type="region of interest" description="Disordered" evidence="3">
    <location>
        <begin position="1311"/>
        <end position="1330"/>
    </location>
</feature>
<dbReference type="Proteomes" id="UP000249633">
    <property type="component" value="Unassembled WGS sequence"/>
</dbReference>
<evidence type="ECO:0000259" key="5">
    <source>
        <dbReference type="Pfam" id="PF07693"/>
    </source>
</evidence>
<feature type="region of interest" description="Disordered" evidence="3">
    <location>
        <begin position="1351"/>
        <end position="1370"/>
    </location>
</feature>
<feature type="transmembrane region" description="Helical" evidence="4">
    <location>
        <begin position="762"/>
        <end position="782"/>
    </location>
</feature>
<dbReference type="Pfam" id="PF07693">
    <property type="entry name" value="KAP_NTPase"/>
    <property type="match status" value="1"/>
</dbReference>
<sequence>MAAVAGLAQRQAPHPDMLRSVRPWDIGRPDWWLYPRELNAFKRRVIAGELGTVFALPGSTHLWVAGQRGLILHSEDGGRHWEQQYPEPPPPGGPPALAALIEGLLPSAQAADAAKTPPQQQVARPVDAGDDPKAIANREQRLKAAQAASAYPAQPEGTGLTPTIQQQAASAAGRAPPPPAPRRLDPGGADAPPSGSTAPIVTLTGLHFVDDQRGWAVGQAEDDRAVLLRTENGGRNWQRLALPVRRASALAIAFDRDGRQGWLGGDNGLLLLSTDAGNTWRDAGPTNSLTWHQLLVAPAGGTAWALGHTPTGRQVWMRSPDHADGVRLAGLPDGFGVCGAVHPGTGRLWLAAQSGELLEINGAAPSGWPRLSGRAAAKPPDAAGPTPADGCLLGFAPDGRRLWLADGFGTLWHLDLPGEQGWQREPLSGVRAVAGAAGQAWAVGAGGALWQHDGSGWQAQSTGALGSLTQVAFAADGRQGWAIGSGGLALVSNDGGVNWAPAYQTPPGVALNRLAVAADGSQVMLANASTLLDSRDGGRHWRRSDFDAPLSGPALDARLETGWLLLPREQLMRTTDRGVTWAAQASAPNGGLSALALSPAGSQLWAVGDAVHLRSGPVAAWQAIKLPPATPEGSSTRPNALAALDDGQAWLTTTDGRILYRAPGGAGFDRTWTGNDRPLHALRMLPDGLRGWAAGMGGLMLATLDGGKTWSPQVSGTAQTLRGLEVSADGQKLWAVGDAATLRRSLDGGRNWSEVGVYHRTWAPWAYAALLLLSAGLALLVLRVTPRGVVMAGDPERAEGASTTLASDQPVIDKAHDLLGYRSAVEALSSFIRNEATEPRVTLAVSGEWGSGKSSIMRMLQTELQRAGFRTAWYNAWHQQQEGRPLTALFNSIRQQAVPRWFEQPLAALRVRSRLIWARGGVYRGASLLAALGLAVLIGDLLRAEGLGSGERLAANFRHYVLGQQTLVLDRSSLAALNPFKEAHDRASTGDVNLAEVARACAAPAKAALLPNPPLNAGAFCAVATQLLPSTEWRNFPSLACRVKPLPGTPAEAACLFNGSDALQQLLKERLALSQAEQALVVKSAQVVPPPPLFSWLHGSLASGMAGLVLLIFTKGVSVYGLQLLAPLKTLLGAKLADESSKESAGTVERYRAEFCLLCQALDGRLVVFVDDLDRCTPETVNRTLELTNYLVDVGRCFVVIGAALERVKKCVRPPVFMARPDSPEGQKEALDYANDYLRKLVHVELPVPGRGEQLHRLLEPRPEARTQSREQARRLLLERAGLAAATLAFLGALWMALGLGARLHDQGGTDVPELKPAPPAASAVPLPAPAPASAAANAAARAETAASGAAARAWVGPDTGPVGLADPGEDERWPRSAWVALSASAGVLAAALGWKRLRRYRTALAVALGGALRERDSARFLGTLRLWSRLVIAHDPTPRQIKRFYNRARLLAAFEAGADKDVDEAQLVALAALDQAQPGLLARLGAATALGDQLLADYLLGETRLDGQPPDPQLQQLWQQHLTLLGRMPSVHELRRFLERVAGLEVR</sequence>
<feature type="transmembrane region" description="Helical" evidence="4">
    <location>
        <begin position="1377"/>
        <end position="1395"/>
    </location>
</feature>
<name>A0A2W5DE03_9BURK</name>
<feature type="compositionally biased region" description="Low complexity" evidence="3">
    <location>
        <begin position="144"/>
        <end position="155"/>
    </location>
</feature>
<gene>
    <name evidence="7" type="ORF">DI603_15330</name>
</gene>
<dbReference type="InterPro" id="IPR028203">
    <property type="entry name" value="PSII_CF48-like_dom"/>
</dbReference>
<dbReference type="PANTHER" id="PTHR47199">
    <property type="entry name" value="PHOTOSYSTEM II STABILITY/ASSEMBLY FACTOR HCF136, CHLOROPLASTIC"/>
    <property type="match status" value="1"/>
</dbReference>
<evidence type="ECO:0000256" key="3">
    <source>
        <dbReference type="SAM" id="MobiDB-lite"/>
    </source>
</evidence>
<feature type="transmembrane region" description="Helical" evidence="4">
    <location>
        <begin position="922"/>
        <end position="942"/>
    </location>
</feature>
<feature type="region of interest" description="Disordered" evidence="3">
    <location>
        <begin position="109"/>
        <end position="199"/>
    </location>
</feature>
<feature type="domain" description="Photosynthesis system II assembly factor Ycf48/Hcf136-like" evidence="6">
    <location>
        <begin position="203"/>
        <end position="282"/>
    </location>
</feature>
<dbReference type="InterPro" id="IPR011646">
    <property type="entry name" value="KAP_P-loop"/>
</dbReference>
<feature type="transmembrane region" description="Helical" evidence="4">
    <location>
        <begin position="1093"/>
        <end position="1113"/>
    </location>
</feature>
<feature type="domain" description="Photosynthesis system II assembly factor Ycf48/Hcf136-like" evidence="6">
    <location>
        <begin position="690"/>
        <end position="757"/>
    </location>
</feature>
<protein>
    <recommendedName>
        <fullName evidence="9">Photosynthesis system II assembly factor Ycf48/Hcf136-like domain-containing protein</fullName>
    </recommendedName>
</protein>
<keyword evidence="1" id="KW-0602">Photosynthesis</keyword>
<dbReference type="SUPFAM" id="SSF110296">
    <property type="entry name" value="Oligoxyloglucan reducing end-specific cellobiohydrolase"/>
    <property type="match status" value="3"/>
</dbReference>
<dbReference type="Pfam" id="PF14870">
    <property type="entry name" value="PSII_BNR"/>
    <property type="match status" value="2"/>
</dbReference>
<comment type="caution">
    <text evidence="7">The sequence shown here is derived from an EMBL/GenBank/DDBJ whole genome shotgun (WGS) entry which is preliminary data.</text>
</comment>
<dbReference type="GO" id="GO:0009523">
    <property type="term" value="C:photosystem II"/>
    <property type="evidence" value="ECO:0007669"/>
    <property type="project" value="UniProtKB-KW"/>
</dbReference>
<accession>A0A2W5DE03</accession>
<evidence type="ECO:0000256" key="4">
    <source>
        <dbReference type="SAM" id="Phobius"/>
    </source>
</evidence>
<feature type="compositionally biased region" description="Low complexity" evidence="3">
    <location>
        <begin position="1321"/>
        <end position="1330"/>
    </location>
</feature>
<keyword evidence="2" id="KW-0604">Photosystem II</keyword>
<keyword evidence="4" id="KW-0812">Transmembrane</keyword>
<feature type="compositionally biased region" description="Basic and acidic residues" evidence="3">
    <location>
        <begin position="130"/>
        <end position="142"/>
    </location>
</feature>
<proteinExistence type="predicted"/>
<evidence type="ECO:0000259" key="6">
    <source>
        <dbReference type="Pfam" id="PF14870"/>
    </source>
</evidence>
<dbReference type="InterPro" id="IPR027417">
    <property type="entry name" value="P-loop_NTPase"/>
</dbReference>
<keyword evidence="4" id="KW-1133">Transmembrane helix</keyword>
<dbReference type="Gene3D" id="2.130.10.10">
    <property type="entry name" value="YVTN repeat-like/Quinoprotein amine dehydrogenase"/>
    <property type="match status" value="3"/>
</dbReference>
<organism evidence="7 8">
    <name type="scientific">Roseateles depolymerans</name>
    <dbReference type="NCBI Taxonomy" id="76731"/>
    <lineage>
        <taxon>Bacteria</taxon>
        <taxon>Pseudomonadati</taxon>
        <taxon>Pseudomonadota</taxon>
        <taxon>Betaproteobacteria</taxon>
        <taxon>Burkholderiales</taxon>
        <taxon>Sphaerotilaceae</taxon>
        <taxon>Roseateles</taxon>
    </lineage>
</organism>
<dbReference type="EMBL" id="QFOD01000015">
    <property type="protein sequence ID" value="PZP30131.1"/>
    <property type="molecule type" value="Genomic_DNA"/>
</dbReference>
<evidence type="ECO:0000313" key="7">
    <source>
        <dbReference type="EMBL" id="PZP30131.1"/>
    </source>
</evidence>
<evidence type="ECO:0000313" key="8">
    <source>
        <dbReference type="Proteomes" id="UP000249633"/>
    </source>
</evidence>
<dbReference type="PANTHER" id="PTHR47199:SF2">
    <property type="entry name" value="PHOTOSYSTEM II STABILITY_ASSEMBLY FACTOR HCF136, CHLOROPLASTIC"/>
    <property type="match status" value="1"/>
</dbReference>
<dbReference type="SUPFAM" id="SSF52540">
    <property type="entry name" value="P-loop containing nucleoside triphosphate hydrolases"/>
    <property type="match status" value="1"/>
</dbReference>
<dbReference type="InterPro" id="IPR015943">
    <property type="entry name" value="WD40/YVTN_repeat-like_dom_sf"/>
</dbReference>
<evidence type="ECO:0008006" key="9">
    <source>
        <dbReference type="Google" id="ProtNLM"/>
    </source>
</evidence>
<evidence type="ECO:0000256" key="2">
    <source>
        <dbReference type="ARBA" id="ARBA00023276"/>
    </source>
</evidence>
<feature type="transmembrane region" description="Helical" evidence="4">
    <location>
        <begin position="1276"/>
        <end position="1298"/>
    </location>
</feature>
<feature type="domain" description="KAP NTPase" evidence="5">
    <location>
        <begin position="823"/>
        <end position="1262"/>
    </location>
</feature>
<keyword evidence="4" id="KW-0472">Membrane</keyword>